<accession>A0ABU4XZA7</accession>
<dbReference type="NCBIfam" id="NF040521">
    <property type="entry name" value="C45_proenzyme"/>
    <property type="match status" value="1"/>
</dbReference>
<dbReference type="Gene3D" id="3.60.60.10">
    <property type="entry name" value="Penicillin V Acylase, Chain A"/>
    <property type="match status" value="1"/>
</dbReference>
<comment type="caution">
    <text evidence="2">The sequence shown here is derived from an EMBL/GenBank/DDBJ whole genome shotgun (WGS) entry which is preliminary data.</text>
</comment>
<dbReference type="RefSeq" id="WP_320288082.1">
    <property type="nucleotide sequence ID" value="NZ_JAVIIW010000015.1"/>
</dbReference>
<dbReference type="InterPro" id="IPR047801">
    <property type="entry name" value="Peptidase_C45"/>
</dbReference>
<feature type="domain" description="Peptidase C45 hydrolase" evidence="1">
    <location>
        <begin position="109"/>
        <end position="326"/>
    </location>
</feature>
<dbReference type="Proteomes" id="UP001287059">
    <property type="component" value="Unassembled WGS sequence"/>
</dbReference>
<name>A0ABU4XZA7_9HYPH</name>
<proteinExistence type="predicted"/>
<evidence type="ECO:0000259" key="1">
    <source>
        <dbReference type="Pfam" id="PF03417"/>
    </source>
</evidence>
<dbReference type="PANTHER" id="PTHR34180">
    <property type="entry name" value="PEPTIDASE C45"/>
    <property type="match status" value="1"/>
</dbReference>
<reference evidence="2 3" key="1">
    <citation type="submission" date="2023-08" db="EMBL/GenBank/DDBJ databases">
        <title>Implementing the SeqCode for naming new Mesorhizobium species isolated from Vachellia karroo root nodules.</title>
        <authorList>
            <person name="Van Lill M."/>
        </authorList>
    </citation>
    <scope>NUCLEOTIDE SEQUENCE [LARGE SCALE GENOMIC DNA]</scope>
    <source>
        <strain evidence="2 3">VK24D</strain>
    </source>
</reference>
<dbReference type="EMBL" id="JAVIIW010000015">
    <property type="protein sequence ID" value="MDX8479751.1"/>
    <property type="molecule type" value="Genomic_DNA"/>
</dbReference>
<dbReference type="InterPro" id="IPR005079">
    <property type="entry name" value="Peptidase_C45_hydrolase"/>
</dbReference>
<organism evidence="2 3">
    <name type="scientific">Mesorhizobium album</name>
    <dbReference type="NCBI Taxonomy" id="3072314"/>
    <lineage>
        <taxon>Bacteria</taxon>
        <taxon>Pseudomonadati</taxon>
        <taxon>Pseudomonadota</taxon>
        <taxon>Alphaproteobacteria</taxon>
        <taxon>Hyphomicrobiales</taxon>
        <taxon>Phyllobacteriaceae</taxon>
        <taxon>Mesorhizobium</taxon>
    </lineage>
</organism>
<evidence type="ECO:0000313" key="2">
    <source>
        <dbReference type="EMBL" id="MDX8479751.1"/>
    </source>
</evidence>
<dbReference type="Pfam" id="PF03417">
    <property type="entry name" value="AAT"/>
    <property type="match status" value="1"/>
</dbReference>
<evidence type="ECO:0000313" key="3">
    <source>
        <dbReference type="Proteomes" id="UP001287059"/>
    </source>
</evidence>
<sequence>MSIEGRLGYLEVKGSHHDVGVQLGRFGAGIAHRHLTASHAWASVMAFRHDPRVAEMRRLVETRFPAYWSELQGLAEGLALPFDDVFVWNCRGDFWALAPDGCTTVQIPGNEPVIAHNEDGDPGFRGHCALAHVRPENGKAFTSFVYPASIPGHTFAANEAGLVQTVNNIRSRGAGAGLPRMILGRAVLDCGSLDEAIALLRTADRAGAFHFTLAQRGDTRLASVEFTHSSCSVELLRQPSCHSNHLIHRDTANERQVITPSSLSRQQRGDDIVNGFADSADDPLAVLWDTGAASLPIYRAQPDDPDHENTLATAVFRLGARSLDWQVYDRAGEPPRYRMDGGLTPAGSASAF</sequence>
<protein>
    <submittedName>
        <fullName evidence="2">C45 family peptidase</fullName>
    </submittedName>
</protein>
<gene>
    <name evidence="2" type="ORF">RFN28_14845</name>
</gene>
<dbReference type="InterPro" id="IPR047794">
    <property type="entry name" value="C45_proenzyme-like"/>
</dbReference>
<keyword evidence="3" id="KW-1185">Reference proteome</keyword>
<dbReference type="PANTHER" id="PTHR34180:SF1">
    <property type="entry name" value="BETA-ALANYL-DOPAMINE_CARCININE HYDROLASE"/>
    <property type="match status" value="1"/>
</dbReference>